<keyword evidence="5 9" id="KW-0697">Rotamase</keyword>
<evidence type="ECO:0000256" key="4">
    <source>
        <dbReference type="ARBA" id="ARBA00022490"/>
    </source>
</evidence>
<dbReference type="EC" id="5.2.1.8" evidence="10"/>
<dbReference type="PROSITE" id="PS50059">
    <property type="entry name" value="FKBP_PPIASE"/>
    <property type="match status" value="1"/>
</dbReference>
<evidence type="ECO:0000256" key="1">
    <source>
        <dbReference type="ARBA" id="ARBA00000971"/>
    </source>
</evidence>
<keyword evidence="6" id="KW-0143">Chaperone</keyword>
<dbReference type="SUPFAM" id="SSF54534">
    <property type="entry name" value="FKBP-like"/>
    <property type="match status" value="1"/>
</dbReference>
<dbReference type="InterPro" id="IPR001179">
    <property type="entry name" value="PPIase_FKBP_dom"/>
</dbReference>
<dbReference type="Gene3D" id="2.40.10.330">
    <property type="match status" value="1"/>
</dbReference>
<evidence type="ECO:0000256" key="10">
    <source>
        <dbReference type="RuleBase" id="RU003915"/>
    </source>
</evidence>
<evidence type="ECO:0000256" key="8">
    <source>
        <dbReference type="ARBA" id="ARBA00037071"/>
    </source>
</evidence>
<evidence type="ECO:0000313" key="12">
    <source>
        <dbReference type="EMBL" id="ANV98465.1"/>
    </source>
</evidence>
<evidence type="ECO:0000256" key="6">
    <source>
        <dbReference type="ARBA" id="ARBA00023186"/>
    </source>
</evidence>
<keyword evidence="4" id="KW-0963">Cytoplasm</keyword>
<evidence type="ECO:0000256" key="3">
    <source>
        <dbReference type="ARBA" id="ARBA00006577"/>
    </source>
</evidence>
<protein>
    <recommendedName>
        <fullName evidence="10">Peptidyl-prolyl cis-trans isomerase</fullName>
        <ecNumber evidence="10">5.2.1.8</ecNumber>
    </recommendedName>
</protein>
<dbReference type="EMBL" id="CP016503">
    <property type="protein sequence ID" value="ANV98465.1"/>
    <property type="molecule type" value="Genomic_DNA"/>
</dbReference>
<dbReference type="OrthoDB" id="9808891at2"/>
<dbReference type="AlphaFoldDB" id="A0A1B1U707"/>
<dbReference type="PANTHER" id="PTHR47861">
    <property type="entry name" value="FKBP-TYPE PEPTIDYL-PROLYL CIS-TRANS ISOMERASE SLYD"/>
    <property type="match status" value="1"/>
</dbReference>
<comment type="similarity">
    <text evidence="3 10">Belongs to the FKBP-type PPIase family.</text>
</comment>
<dbReference type="GO" id="GO:0003755">
    <property type="term" value="F:peptidyl-prolyl cis-trans isomerase activity"/>
    <property type="evidence" value="ECO:0007669"/>
    <property type="project" value="UniProtKB-UniRule"/>
</dbReference>
<keyword evidence="7 9" id="KW-0413">Isomerase</keyword>
<dbReference type="Pfam" id="PF00254">
    <property type="entry name" value="FKBP_C"/>
    <property type="match status" value="1"/>
</dbReference>
<evidence type="ECO:0000256" key="9">
    <source>
        <dbReference type="PROSITE-ProRule" id="PRU00277"/>
    </source>
</evidence>
<organism evidence="12 13">
    <name type="scientific">Helicobacter enhydrae</name>
    <dbReference type="NCBI Taxonomy" id="222136"/>
    <lineage>
        <taxon>Bacteria</taxon>
        <taxon>Pseudomonadati</taxon>
        <taxon>Campylobacterota</taxon>
        <taxon>Epsilonproteobacteria</taxon>
        <taxon>Campylobacterales</taxon>
        <taxon>Helicobacteraceae</taxon>
        <taxon>Helicobacter</taxon>
    </lineage>
</organism>
<gene>
    <name evidence="12" type="ORF">BBW65_06490</name>
</gene>
<dbReference type="Gene3D" id="3.10.50.40">
    <property type="match status" value="1"/>
</dbReference>
<accession>A0A1B1U707</accession>
<dbReference type="PANTHER" id="PTHR47861:SF3">
    <property type="entry name" value="FKBP-TYPE PEPTIDYL-PROLYL CIS-TRANS ISOMERASE SLYD"/>
    <property type="match status" value="1"/>
</dbReference>
<sequence>MENKKMIKIEYSVKDAKTGEVLDQNVGGEPLEFLLGASQVIAGLEKALSDAKEGDQKQLKIEPDEAYGEYHIKYLQEVPREQFEGIELREGMTLFGHGENGQSVQVSVKSFNDDMVIIDYNHPLAGKTLLFDVKVLGVREASEEDLMVLGGGCCGGGGHSHGGGGCCGGGGGGCGCSH</sequence>
<name>A0A1B1U707_9HELI</name>
<comment type="subcellular location">
    <subcellularLocation>
        <location evidence="2">Cytoplasm</location>
    </subcellularLocation>
</comment>
<dbReference type="GO" id="GO:0042026">
    <property type="term" value="P:protein refolding"/>
    <property type="evidence" value="ECO:0007669"/>
    <property type="project" value="UniProtKB-ARBA"/>
</dbReference>
<evidence type="ECO:0000256" key="2">
    <source>
        <dbReference type="ARBA" id="ARBA00004496"/>
    </source>
</evidence>
<comment type="function">
    <text evidence="8">Also involved in hydrogenase metallocenter assembly, probably by participating in the nickel insertion step. This function in hydrogenase biosynthesis requires chaperone activity and the presence of the metal-binding domain, but not PPIase activity.</text>
</comment>
<keyword evidence="13" id="KW-1185">Reference proteome</keyword>
<proteinExistence type="inferred from homology"/>
<dbReference type="GO" id="GO:0005737">
    <property type="term" value="C:cytoplasm"/>
    <property type="evidence" value="ECO:0007669"/>
    <property type="project" value="UniProtKB-SubCell"/>
</dbReference>
<dbReference type="InterPro" id="IPR048261">
    <property type="entry name" value="SlpA/SlyD-like_ins_sf"/>
</dbReference>
<dbReference type="STRING" id="222136.BBW65_06490"/>
<evidence type="ECO:0000259" key="11">
    <source>
        <dbReference type="PROSITE" id="PS50059"/>
    </source>
</evidence>
<dbReference type="Proteomes" id="UP000092884">
    <property type="component" value="Chromosome"/>
</dbReference>
<dbReference type="RefSeq" id="WP_066341246.1">
    <property type="nucleotide sequence ID" value="NZ_CP016503.1"/>
</dbReference>
<dbReference type="KEGG" id="het:BBW65_06490"/>
<feature type="domain" description="PPIase FKBP-type" evidence="11">
    <location>
        <begin position="4"/>
        <end position="79"/>
    </location>
</feature>
<evidence type="ECO:0000313" key="13">
    <source>
        <dbReference type="Proteomes" id="UP000092884"/>
    </source>
</evidence>
<comment type="catalytic activity">
    <reaction evidence="1 9 10">
        <text>[protein]-peptidylproline (omega=180) = [protein]-peptidylproline (omega=0)</text>
        <dbReference type="Rhea" id="RHEA:16237"/>
        <dbReference type="Rhea" id="RHEA-COMP:10747"/>
        <dbReference type="Rhea" id="RHEA-COMP:10748"/>
        <dbReference type="ChEBI" id="CHEBI:83833"/>
        <dbReference type="ChEBI" id="CHEBI:83834"/>
        <dbReference type="EC" id="5.2.1.8"/>
    </reaction>
</comment>
<evidence type="ECO:0000256" key="5">
    <source>
        <dbReference type="ARBA" id="ARBA00023110"/>
    </source>
</evidence>
<evidence type="ECO:0000256" key="7">
    <source>
        <dbReference type="ARBA" id="ARBA00023235"/>
    </source>
</evidence>
<reference evidence="13" key="1">
    <citation type="submission" date="2016-07" db="EMBL/GenBank/DDBJ databases">
        <authorList>
            <person name="Florea S."/>
            <person name="Webb J.S."/>
            <person name="Jaromczyk J."/>
            <person name="Schardl C.L."/>
        </authorList>
    </citation>
    <scope>NUCLEOTIDE SEQUENCE [LARGE SCALE GENOMIC DNA]</scope>
    <source>
        <strain evidence="13">MIT 01-6242</strain>
    </source>
</reference>
<dbReference type="InterPro" id="IPR046357">
    <property type="entry name" value="PPIase_dom_sf"/>
</dbReference>